<comment type="caution">
    <text evidence="1">The sequence shown here is derived from an EMBL/GenBank/DDBJ whole genome shotgun (WGS) entry which is preliminary data.</text>
</comment>
<accession>A0A5J4QFH4</accession>
<dbReference type="EMBL" id="SNRY01003775">
    <property type="protein sequence ID" value="KAA6319780.1"/>
    <property type="molecule type" value="Genomic_DNA"/>
</dbReference>
<proteinExistence type="predicted"/>
<protein>
    <submittedName>
        <fullName evidence="1">Uncharacterized protein</fullName>
    </submittedName>
</protein>
<sequence length="152" mass="17343">MILTDYYKFEHLPDTKSKMRMDCTASTKSYQEFETLRNKKEELFVYLGNVPDNFGGSVHRKADKAITKTKNISSVFVPDIESGFAYGDVKGTQDAILIITNKDYTPIEIFVARGQRNNRIQLFNLFSDGELDNEIVELKGKAVTETVTEKKE</sequence>
<evidence type="ECO:0000313" key="1">
    <source>
        <dbReference type="EMBL" id="KAA6319780.1"/>
    </source>
</evidence>
<dbReference type="AlphaFoldDB" id="A0A5J4QFH4"/>
<organism evidence="1">
    <name type="scientific">termite gut metagenome</name>
    <dbReference type="NCBI Taxonomy" id="433724"/>
    <lineage>
        <taxon>unclassified sequences</taxon>
        <taxon>metagenomes</taxon>
        <taxon>organismal metagenomes</taxon>
    </lineage>
</organism>
<gene>
    <name evidence="1" type="ORF">EZS27_030364</name>
</gene>
<reference evidence="1" key="1">
    <citation type="submission" date="2019-03" db="EMBL/GenBank/DDBJ databases">
        <title>Single cell metagenomics reveals metabolic interactions within the superorganism composed of flagellate Streblomastix strix and complex community of Bacteroidetes bacteria on its surface.</title>
        <authorList>
            <person name="Treitli S.C."/>
            <person name="Kolisko M."/>
            <person name="Husnik F."/>
            <person name="Keeling P."/>
            <person name="Hampl V."/>
        </authorList>
    </citation>
    <scope>NUCLEOTIDE SEQUENCE</scope>
    <source>
        <strain evidence="1">STM</strain>
    </source>
</reference>
<name>A0A5J4QFH4_9ZZZZ</name>